<comment type="caution">
    <text evidence="1">The sequence shown here is derived from an EMBL/GenBank/DDBJ whole genome shotgun (WGS) entry which is preliminary data.</text>
</comment>
<dbReference type="InterPro" id="IPR016167">
    <property type="entry name" value="FAD-bd_PCMH_sub1"/>
</dbReference>
<organism evidence="1 2">
    <name type="scientific">Owenia fusiformis</name>
    <name type="common">Polychaete worm</name>
    <dbReference type="NCBI Taxonomy" id="6347"/>
    <lineage>
        <taxon>Eukaryota</taxon>
        <taxon>Metazoa</taxon>
        <taxon>Spiralia</taxon>
        <taxon>Lophotrochozoa</taxon>
        <taxon>Annelida</taxon>
        <taxon>Polychaeta</taxon>
        <taxon>Sedentaria</taxon>
        <taxon>Canalipalpata</taxon>
        <taxon>Sabellida</taxon>
        <taxon>Oweniida</taxon>
        <taxon>Oweniidae</taxon>
        <taxon>Owenia</taxon>
    </lineage>
</organism>
<dbReference type="PANTHER" id="PTHR43762:SF1">
    <property type="entry name" value="D-ARABINONO-1,4-LACTONE OXIDASE"/>
    <property type="match status" value="1"/>
</dbReference>
<accession>A0A8J1XPR3</accession>
<dbReference type="GO" id="GO:0071949">
    <property type="term" value="F:FAD binding"/>
    <property type="evidence" value="ECO:0007669"/>
    <property type="project" value="InterPro"/>
</dbReference>
<keyword evidence="2" id="KW-1185">Reference proteome</keyword>
<dbReference type="PANTHER" id="PTHR43762">
    <property type="entry name" value="L-GULONOLACTONE OXIDASE"/>
    <property type="match status" value="1"/>
</dbReference>
<dbReference type="InterPro" id="IPR036318">
    <property type="entry name" value="FAD-bd_PCMH-like_sf"/>
</dbReference>
<dbReference type="Proteomes" id="UP000749559">
    <property type="component" value="Unassembled WGS sequence"/>
</dbReference>
<dbReference type="GO" id="GO:0016899">
    <property type="term" value="F:oxidoreductase activity, acting on the CH-OH group of donors, oxygen as acceptor"/>
    <property type="evidence" value="ECO:0007669"/>
    <property type="project" value="InterPro"/>
</dbReference>
<evidence type="ECO:0000313" key="1">
    <source>
        <dbReference type="EMBL" id="CAH1802218.1"/>
    </source>
</evidence>
<dbReference type="Pfam" id="PF01565">
    <property type="entry name" value="FAD_binding_4"/>
    <property type="match status" value="1"/>
</dbReference>
<protein>
    <submittedName>
        <fullName evidence="1">Uncharacterized protein</fullName>
    </submittedName>
</protein>
<dbReference type="Gene3D" id="3.30.43.10">
    <property type="entry name" value="Uridine Diphospho-n-acetylenolpyruvylglucosamine Reductase, domain 2"/>
    <property type="match status" value="1"/>
</dbReference>
<dbReference type="InterPro" id="IPR016169">
    <property type="entry name" value="FAD-bd_PCMH_sub2"/>
</dbReference>
<dbReference type="OrthoDB" id="610608at2759"/>
<dbReference type="PROSITE" id="PS51387">
    <property type="entry name" value="FAD_PCMH"/>
    <property type="match status" value="1"/>
</dbReference>
<dbReference type="InterPro" id="IPR010031">
    <property type="entry name" value="FAD_lactone_oxidase-like"/>
</dbReference>
<dbReference type="InterPro" id="IPR016166">
    <property type="entry name" value="FAD-bd_PCMH"/>
</dbReference>
<evidence type="ECO:0000313" key="2">
    <source>
        <dbReference type="Proteomes" id="UP000749559"/>
    </source>
</evidence>
<reference evidence="1" key="1">
    <citation type="submission" date="2022-03" db="EMBL/GenBank/DDBJ databases">
        <authorList>
            <person name="Martin C."/>
        </authorList>
    </citation>
    <scope>NUCLEOTIDE SEQUENCE</scope>
</reference>
<gene>
    <name evidence="1" type="ORF">OFUS_LOCUS25926</name>
</gene>
<proteinExistence type="predicted"/>
<dbReference type="AlphaFoldDB" id="A0A8J1XPR3"/>
<name>A0A8J1XPR3_OWEFU</name>
<dbReference type="EMBL" id="CAIIXF020000012">
    <property type="protein sequence ID" value="CAH1802218.1"/>
    <property type="molecule type" value="Genomic_DNA"/>
</dbReference>
<sequence length="551" mass="61930">MDIFRRILLIACHVFLVTGSFAGSDLESLLPQLNEYIDGQPNVNITEITEQGERHTSHVFYAEPKSVKQIQQLVNAANKFGLQVRAVGSGHSYSPVYPDTGALALNLFNLEEQAFTLDKERTRASVLASATVQEFYKFNKANRVTVPSAPVIAPCSFQGMTATASIGAAPTEASPASRVVAMDLVDGNGDIRHFDEETEPDVLRACRAHLGLCGIIYNTTVKVVPDEAVKFSHSLIPVDAIIFNRENRRAFVNSHFAINTMWNIYNGATAQQRRYTENDGLSRAHESWTAKQDMLDFWTASKVDQSGDYNLNGDIQHERLMLQDNTMYHSNYSYITLSDSLLFESWGEDRCTKINSVTGFATPETEDFTASSKTLENSVHIIEKGLKNIGLVNKLPYGYFRWQTHNPNCLFCHTKVAGKNGMTLVQSLVFRYNGCLHRTPSDKDIRGLENFEMLFTDGMLINATRIATHWAKYDVNTPHVPDLIREVFKNELSEFIATRNKHKLDVGNIFMNDHLRDIFRNEKLITGNGVSTIHVFNMFTCLTVVLGCLLF</sequence>
<dbReference type="InterPro" id="IPR006094">
    <property type="entry name" value="Oxid_FAD_bind_N"/>
</dbReference>
<dbReference type="Gene3D" id="3.30.465.10">
    <property type="match status" value="1"/>
</dbReference>
<dbReference type="SUPFAM" id="SSF56176">
    <property type="entry name" value="FAD-binding/transporter-associated domain-like"/>
    <property type="match status" value="1"/>
</dbReference>